<accession>A0A1I0S1J4</accession>
<sequence length="255" mass="27445">MEKFKTYSLSLCSVILMTFFTTFYAQVGINTSSPYSSAILELSSSNKALLLTRVSLLNTLDNTTVPNPIAGMIILNTSNAGTGGTAVTANTLYQWIGTEWAALVNNKSLPSFNIPTQILSINVPGTQNIGSGSSTGVVQLTVENRDIYNAWNSNIFTVPITATYIVNYQSSHFHTPEANVWYVILSFEKSVDGGANWTQLINDTRSGLQGVDGGNSNILFWTGNLNANDLLRVRFATSASTPNIVSNGGIAITKL</sequence>
<evidence type="ECO:0000313" key="2">
    <source>
        <dbReference type="Proteomes" id="UP000199469"/>
    </source>
</evidence>
<dbReference type="STRING" id="356305.SAMN05421841_3820"/>
<organism evidence="1 2">
    <name type="scientific">Chryseobacterium wanjuense</name>
    <dbReference type="NCBI Taxonomy" id="356305"/>
    <lineage>
        <taxon>Bacteria</taxon>
        <taxon>Pseudomonadati</taxon>
        <taxon>Bacteroidota</taxon>
        <taxon>Flavobacteriia</taxon>
        <taxon>Flavobacteriales</taxon>
        <taxon>Weeksellaceae</taxon>
        <taxon>Chryseobacterium group</taxon>
        <taxon>Chryseobacterium</taxon>
    </lineage>
</organism>
<dbReference type="OrthoDB" id="1264562at2"/>
<dbReference type="Proteomes" id="UP000199469">
    <property type="component" value="Unassembled WGS sequence"/>
</dbReference>
<protein>
    <submittedName>
        <fullName evidence="1">Uncharacterized protein</fullName>
    </submittedName>
</protein>
<dbReference type="RefSeq" id="WP_089795441.1">
    <property type="nucleotide sequence ID" value="NZ_FOIU01000003.1"/>
</dbReference>
<dbReference type="EMBL" id="FOIU01000003">
    <property type="protein sequence ID" value="SEW48373.1"/>
    <property type="molecule type" value="Genomic_DNA"/>
</dbReference>
<keyword evidence="2" id="KW-1185">Reference proteome</keyword>
<evidence type="ECO:0000313" key="1">
    <source>
        <dbReference type="EMBL" id="SEW48373.1"/>
    </source>
</evidence>
<proteinExistence type="predicted"/>
<gene>
    <name evidence="1" type="ORF">SAMN05421841_3820</name>
</gene>
<name>A0A1I0S1J4_9FLAO</name>
<dbReference type="AlphaFoldDB" id="A0A1I0S1J4"/>
<reference evidence="2" key="1">
    <citation type="submission" date="2016-10" db="EMBL/GenBank/DDBJ databases">
        <authorList>
            <person name="Varghese N."/>
            <person name="Submissions S."/>
        </authorList>
    </citation>
    <scope>NUCLEOTIDE SEQUENCE [LARGE SCALE GENOMIC DNA]</scope>
    <source>
        <strain evidence="2">DSM 17724</strain>
    </source>
</reference>